<dbReference type="GO" id="GO:0051213">
    <property type="term" value="F:dioxygenase activity"/>
    <property type="evidence" value="ECO:0007669"/>
    <property type="project" value="UniProtKB-KW"/>
</dbReference>
<dbReference type="Proteomes" id="UP001634393">
    <property type="component" value="Unassembled WGS sequence"/>
</dbReference>
<dbReference type="EMBL" id="JBJXBP010000005">
    <property type="protein sequence ID" value="KAL3828349.1"/>
    <property type="molecule type" value="Genomic_DNA"/>
</dbReference>
<feature type="binding site" evidence="5">
    <location>
        <position position="289"/>
    </location>
    <ligand>
        <name>Fe cation</name>
        <dbReference type="ChEBI" id="CHEBI:24875"/>
        <note>catalytic</note>
    </ligand>
</feature>
<dbReference type="PANTHER" id="PTHR10543:SF101">
    <property type="entry name" value="9-CIS-EPOXYCAROTENOID DIOXYGENASE NCED6, CHLOROPLASTIC"/>
    <property type="match status" value="1"/>
</dbReference>
<organism evidence="6 7">
    <name type="scientific">Penstemon smallii</name>
    <dbReference type="NCBI Taxonomy" id="265156"/>
    <lineage>
        <taxon>Eukaryota</taxon>
        <taxon>Viridiplantae</taxon>
        <taxon>Streptophyta</taxon>
        <taxon>Embryophyta</taxon>
        <taxon>Tracheophyta</taxon>
        <taxon>Spermatophyta</taxon>
        <taxon>Magnoliopsida</taxon>
        <taxon>eudicotyledons</taxon>
        <taxon>Gunneridae</taxon>
        <taxon>Pentapetalae</taxon>
        <taxon>asterids</taxon>
        <taxon>lamiids</taxon>
        <taxon>Lamiales</taxon>
        <taxon>Plantaginaceae</taxon>
        <taxon>Cheloneae</taxon>
        <taxon>Penstemon</taxon>
    </lineage>
</organism>
<evidence type="ECO:0000313" key="6">
    <source>
        <dbReference type="EMBL" id="KAL3828349.1"/>
    </source>
</evidence>
<protein>
    <recommendedName>
        <fullName evidence="8">9-cis-epoxycarotenoid dioxygenase</fullName>
    </recommendedName>
</protein>
<evidence type="ECO:0000256" key="1">
    <source>
        <dbReference type="ARBA" id="ARBA00006787"/>
    </source>
</evidence>
<dbReference type="PANTHER" id="PTHR10543">
    <property type="entry name" value="BETA-CAROTENE DIOXYGENASE"/>
    <property type="match status" value="1"/>
</dbReference>
<comment type="caution">
    <text evidence="6">The sequence shown here is derived from an EMBL/GenBank/DDBJ whole genome shotgun (WGS) entry which is preliminary data.</text>
</comment>
<dbReference type="InterPro" id="IPR004294">
    <property type="entry name" value="Carotenoid_Oase"/>
</dbReference>
<dbReference type="GO" id="GO:0046872">
    <property type="term" value="F:metal ion binding"/>
    <property type="evidence" value="ECO:0007669"/>
    <property type="project" value="UniProtKB-KW"/>
</dbReference>
<name>A0ABD3SUR4_9LAMI</name>
<evidence type="ECO:0000256" key="5">
    <source>
        <dbReference type="PIRSR" id="PIRSR604294-1"/>
    </source>
</evidence>
<dbReference type="Pfam" id="PF03055">
    <property type="entry name" value="RPE65"/>
    <property type="match status" value="1"/>
</dbReference>
<keyword evidence="3" id="KW-0560">Oxidoreductase</keyword>
<keyword evidence="7" id="KW-1185">Reference proteome</keyword>
<evidence type="ECO:0000256" key="2">
    <source>
        <dbReference type="ARBA" id="ARBA00022723"/>
    </source>
</evidence>
<sequence>MSLLLSHHLFTTKPPKIHEQFLSSKQRHTRKVDQSTSPTCKIQLNPFKEILPGKQPPPPPAQPSIFPPDYISPPEMNPIQKLIASSLDMVEESILRKAKKTQKFNRMNDPAIQLEGNHAPVQESPVRHDLQVVGAIPKSVQGVYLRNGGNPLFTPISGHHFFDGDGMIHAINFVGGNRASYCCRFTRTNRLVREVELGKPVFPKPIGELSGHLGLTRLAIFVARALAGVVNIIRGSGLANAGLIYFNGRLLAISEDDLPYHVQITKDGDLETIGRFNFNGQLKDALIAHPKVDPITEDLYSLSYNVLLKPHLKFFKFDKWGNKLSEVPISLKEPTMIHDFAMSENYVIIPDHQVVFKLCELMWDKSPVVYKPNKVSRFGVMPKDATHESMIQWIDVPEYFCFHMWNAWEEYNEHGDKIIVVINSCMTPIDSIFSGGDEPLKSQISEIRLNLTTGISTRRVIVSGMNLEAGMVNKQLLGQKTRYVYLAIADPWPKVSGIGKVDLDTGHVSKYMFGGQKFGGEPCFVAANEEDGEEEGYVMSFVRDEENERSEFVILKASSMEQVGLVKLPTRVPYGFHGTFVSSEELEKQAF</sequence>
<feature type="binding site" evidence="5">
    <location>
        <position position="577"/>
    </location>
    <ligand>
        <name>Fe cation</name>
        <dbReference type="ChEBI" id="CHEBI:24875"/>
        <note>catalytic</note>
    </ligand>
</feature>
<proteinExistence type="inferred from homology"/>
<gene>
    <name evidence="6" type="ORF">ACJIZ3_017151</name>
</gene>
<evidence type="ECO:0000313" key="7">
    <source>
        <dbReference type="Proteomes" id="UP001634393"/>
    </source>
</evidence>
<comment type="similarity">
    <text evidence="1">Belongs to the carotenoid oxygenase family.</text>
</comment>
<keyword evidence="2 5" id="KW-0479">Metal-binding</keyword>
<reference evidence="6 7" key="1">
    <citation type="submission" date="2024-12" db="EMBL/GenBank/DDBJ databases">
        <title>The unique morphological basis and parallel evolutionary history of personate flowers in Penstemon.</title>
        <authorList>
            <person name="Depatie T.H."/>
            <person name="Wessinger C.A."/>
        </authorList>
    </citation>
    <scope>NUCLEOTIDE SEQUENCE [LARGE SCALE GENOMIC DNA]</scope>
    <source>
        <strain evidence="6">WTNN_2</strain>
        <tissue evidence="6">Leaf</tissue>
    </source>
</reference>
<keyword evidence="3" id="KW-0223">Dioxygenase</keyword>
<comment type="cofactor">
    <cofactor evidence="5">
        <name>Fe(2+)</name>
        <dbReference type="ChEBI" id="CHEBI:29033"/>
    </cofactor>
    <text evidence="5">Binds 1 Fe(2+) ion per subunit.</text>
</comment>
<evidence type="ECO:0000256" key="3">
    <source>
        <dbReference type="ARBA" id="ARBA00022964"/>
    </source>
</evidence>
<accession>A0ABD3SUR4</accession>
<feature type="binding site" evidence="5">
    <location>
        <position position="403"/>
    </location>
    <ligand>
        <name>Fe cation</name>
        <dbReference type="ChEBI" id="CHEBI:24875"/>
        <note>catalytic</note>
    </ligand>
</feature>
<dbReference type="AlphaFoldDB" id="A0ABD3SUR4"/>
<evidence type="ECO:0008006" key="8">
    <source>
        <dbReference type="Google" id="ProtNLM"/>
    </source>
</evidence>
<evidence type="ECO:0000256" key="4">
    <source>
        <dbReference type="ARBA" id="ARBA00023004"/>
    </source>
</evidence>
<keyword evidence="4 5" id="KW-0408">Iron</keyword>
<feature type="binding site" evidence="5">
    <location>
        <position position="338"/>
    </location>
    <ligand>
        <name>Fe cation</name>
        <dbReference type="ChEBI" id="CHEBI:24875"/>
        <note>catalytic</note>
    </ligand>
</feature>